<dbReference type="CDD" id="cd11614">
    <property type="entry name" value="SAF_CpaB_FlgA_like"/>
    <property type="match status" value="1"/>
</dbReference>
<dbReference type="EMBL" id="JASNVK010000007">
    <property type="protein sequence ID" value="MDK4300641.1"/>
    <property type="molecule type" value="Genomic_DNA"/>
</dbReference>
<proteinExistence type="predicted"/>
<dbReference type="AlphaFoldDB" id="A0AAP4BVA5"/>
<reference evidence="5 7" key="1">
    <citation type="submission" date="2023-05" db="EMBL/GenBank/DDBJ databases">
        <title>Metabolic capabilities are highly conserved among human nasal-associated Corynebacterium species in pangenomic analyses.</title>
        <authorList>
            <person name="Tran T.H."/>
            <person name="Roberts A.Q."/>
            <person name="Escapa I.F."/>
            <person name="Gao W."/>
            <person name="Conlan S."/>
            <person name="Kong H."/>
            <person name="Segre J.A."/>
            <person name="Kelly M.S."/>
            <person name="Lemon K.P."/>
        </authorList>
    </citation>
    <scope>NUCLEOTIDE SEQUENCE</scope>
    <source>
        <strain evidence="5">KPL2654</strain>
        <strain evidence="4 7">KPL2811</strain>
    </source>
</reference>
<evidence type="ECO:0000313" key="6">
    <source>
        <dbReference type="Proteomes" id="UP001226160"/>
    </source>
</evidence>
<gene>
    <name evidence="4" type="ORF">QPX45_05170</name>
    <name evidence="5" type="ORF">QPX54_08930</name>
</gene>
<dbReference type="Proteomes" id="UP001226160">
    <property type="component" value="Unassembled WGS sequence"/>
</dbReference>
<keyword evidence="2" id="KW-1133">Transmembrane helix</keyword>
<sequence length="306" mass="31391">MKKQVRATRRDSQQAATNSTASKKGGANTGPSALFHQLRTPGYRRSVLLRRGLAGVLVCVAALLAVRSHSSDPEVVVFVRHVEAGTMITINDVALRERPAEFTPDGAFTATEDVMGTVAVSAAEPGEVVTGSRFISSELTATLVHGSSTNGTAGDKQDSGSIGEEADNTESAHMVPISLADPEVIPLLNHGDTVSVISEGSKDAVDARSNSDADHAAAAAPAPTDPTELGEHNSVSPASPIPVQDSTVIAEGARVIMAREATSAGNRATVMLALPSSAAQRVAVASLSTPLTVVLTGERATGKADT</sequence>
<dbReference type="RefSeq" id="WP_018121222.1">
    <property type="nucleotide sequence ID" value="NZ_CABIYR010000010.1"/>
</dbReference>
<accession>A0AAP4BVA5</accession>
<feature type="compositionally biased region" description="Low complexity" evidence="1">
    <location>
        <begin position="216"/>
        <end position="227"/>
    </location>
</feature>
<evidence type="ECO:0000313" key="4">
    <source>
        <dbReference type="EMBL" id="MDK4300641.1"/>
    </source>
</evidence>
<evidence type="ECO:0000313" key="7">
    <source>
        <dbReference type="Proteomes" id="UP001243856"/>
    </source>
</evidence>
<feature type="compositionally biased region" description="Basic and acidic residues" evidence="1">
    <location>
        <begin position="201"/>
        <end position="215"/>
    </location>
</feature>
<evidence type="ECO:0000256" key="2">
    <source>
        <dbReference type="SAM" id="Phobius"/>
    </source>
</evidence>
<protein>
    <submittedName>
        <fullName evidence="5">SAF domain-containing protein</fullName>
    </submittedName>
</protein>
<keyword evidence="7" id="KW-1185">Reference proteome</keyword>
<dbReference type="Gene3D" id="3.90.1210.10">
    <property type="entry name" value="Antifreeze-like/N-acetylneuraminic acid synthase C-terminal domain"/>
    <property type="match status" value="1"/>
</dbReference>
<dbReference type="Proteomes" id="UP001243856">
    <property type="component" value="Unassembled WGS sequence"/>
</dbReference>
<feature type="compositionally biased region" description="Polar residues" evidence="1">
    <location>
        <begin position="13"/>
        <end position="22"/>
    </location>
</feature>
<feature type="region of interest" description="Disordered" evidence="1">
    <location>
        <begin position="1"/>
        <end position="33"/>
    </location>
</feature>
<dbReference type="Pfam" id="PF08666">
    <property type="entry name" value="SAF"/>
    <property type="match status" value="1"/>
</dbReference>
<dbReference type="GeneID" id="64189057"/>
<comment type="caution">
    <text evidence="5">The sequence shown here is derived from an EMBL/GenBank/DDBJ whole genome shotgun (WGS) entry which is preliminary data.</text>
</comment>
<keyword evidence="2" id="KW-0472">Membrane</keyword>
<feature type="region of interest" description="Disordered" evidence="1">
    <location>
        <begin position="201"/>
        <end position="245"/>
    </location>
</feature>
<feature type="domain" description="SAF" evidence="3">
    <location>
        <begin position="73"/>
        <end position="135"/>
    </location>
</feature>
<feature type="region of interest" description="Disordered" evidence="1">
    <location>
        <begin position="145"/>
        <end position="170"/>
    </location>
</feature>
<organism evidence="5 6">
    <name type="scientific">Corynebacterium propinquum</name>
    <dbReference type="NCBI Taxonomy" id="43769"/>
    <lineage>
        <taxon>Bacteria</taxon>
        <taxon>Bacillati</taxon>
        <taxon>Actinomycetota</taxon>
        <taxon>Actinomycetes</taxon>
        <taxon>Mycobacteriales</taxon>
        <taxon>Corynebacteriaceae</taxon>
        <taxon>Corynebacterium</taxon>
    </lineage>
</organism>
<feature type="transmembrane region" description="Helical" evidence="2">
    <location>
        <begin position="48"/>
        <end position="66"/>
    </location>
</feature>
<dbReference type="SMART" id="SM00858">
    <property type="entry name" value="SAF"/>
    <property type="match status" value="1"/>
</dbReference>
<dbReference type="InterPro" id="IPR013974">
    <property type="entry name" value="SAF"/>
</dbReference>
<evidence type="ECO:0000313" key="5">
    <source>
        <dbReference type="EMBL" id="MDK4326623.1"/>
    </source>
</evidence>
<name>A0AAP4BVA5_9CORY</name>
<keyword evidence="2" id="KW-0812">Transmembrane</keyword>
<dbReference type="EMBL" id="JASNVP010000008">
    <property type="protein sequence ID" value="MDK4326623.1"/>
    <property type="molecule type" value="Genomic_DNA"/>
</dbReference>
<evidence type="ECO:0000259" key="3">
    <source>
        <dbReference type="SMART" id="SM00858"/>
    </source>
</evidence>
<evidence type="ECO:0000256" key="1">
    <source>
        <dbReference type="SAM" id="MobiDB-lite"/>
    </source>
</evidence>